<evidence type="ECO:0000313" key="2">
    <source>
        <dbReference type="Proteomes" id="UP000020529"/>
    </source>
</evidence>
<organism evidence="1 2">
    <name type="scientific">Bacteroides fragilis str. 3988T(B)14</name>
    <dbReference type="NCBI Taxonomy" id="1339315"/>
    <lineage>
        <taxon>Bacteria</taxon>
        <taxon>Pseudomonadati</taxon>
        <taxon>Bacteroidota</taxon>
        <taxon>Bacteroidia</taxon>
        <taxon>Bacteroidales</taxon>
        <taxon>Bacteroidaceae</taxon>
        <taxon>Bacteroides</taxon>
    </lineage>
</organism>
<dbReference type="Proteomes" id="UP000020529">
    <property type="component" value="Unassembled WGS sequence"/>
</dbReference>
<comment type="caution">
    <text evidence="1">The sequence shown here is derived from an EMBL/GenBank/DDBJ whole genome shotgun (WGS) entry which is preliminary data.</text>
</comment>
<name>A0A015SXT5_BACFG</name>
<dbReference type="PATRIC" id="fig|1339315.3.peg.143"/>
<proteinExistence type="predicted"/>
<protein>
    <submittedName>
        <fullName evidence="1">Uncharacterized protein</fullName>
    </submittedName>
</protein>
<sequence>MEEFTYEQIRIKALKQGVKDNKVHIGLWASLNNYMKTKKKNGKVTTYYIALQKLSY</sequence>
<gene>
    <name evidence="1" type="ORF">M124_4145</name>
</gene>
<reference evidence="1 2" key="1">
    <citation type="submission" date="2014-02" db="EMBL/GenBank/DDBJ databases">
        <authorList>
            <person name="Sears C."/>
            <person name="Carroll K."/>
            <person name="Sack B.R."/>
            <person name="Qadri F."/>
            <person name="Myers L.L."/>
            <person name="Chung G.-T."/>
            <person name="Escheverria P."/>
            <person name="Fraser C.M."/>
            <person name="Sadzewicz L."/>
            <person name="Shefchek K.A."/>
            <person name="Tallon L."/>
            <person name="Das S.P."/>
            <person name="Daugherty S."/>
            <person name="Mongodin E.F."/>
        </authorList>
    </citation>
    <scope>NUCLEOTIDE SEQUENCE [LARGE SCALE GENOMIC DNA]</scope>
    <source>
        <strain evidence="2">3988T(B)14</strain>
    </source>
</reference>
<evidence type="ECO:0000313" key="1">
    <source>
        <dbReference type="EMBL" id="EXY76959.1"/>
    </source>
</evidence>
<dbReference type="AlphaFoldDB" id="A0A015SXT5"/>
<dbReference type="EMBL" id="JGCY01000054">
    <property type="protein sequence ID" value="EXY76959.1"/>
    <property type="molecule type" value="Genomic_DNA"/>
</dbReference>
<accession>A0A015SXT5</accession>